<accession>A0A9X0CL39</accession>
<dbReference type="EMBL" id="MU827308">
    <property type="protein sequence ID" value="KAJ7361960.1"/>
    <property type="molecule type" value="Genomic_DNA"/>
</dbReference>
<protein>
    <recommendedName>
        <fullName evidence="4">Exonuclease domain-containing protein</fullName>
    </recommendedName>
</protein>
<feature type="compositionally biased region" description="Basic residues" evidence="1">
    <location>
        <begin position="187"/>
        <end position="202"/>
    </location>
</feature>
<dbReference type="Gene3D" id="3.30.420.10">
    <property type="entry name" value="Ribonuclease H-like superfamily/Ribonuclease H"/>
    <property type="match status" value="1"/>
</dbReference>
<comment type="caution">
    <text evidence="2">The sequence shown here is derived from an EMBL/GenBank/DDBJ whole genome shotgun (WGS) entry which is preliminary data.</text>
</comment>
<dbReference type="OrthoDB" id="5986429at2759"/>
<gene>
    <name evidence="2" type="ORF">OS493_014608</name>
</gene>
<evidence type="ECO:0000313" key="2">
    <source>
        <dbReference type="EMBL" id="KAJ7361960.1"/>
    </source>
</evidence>
<proteinExistence type="predicted"/>
<name>A0A9X0CL39_9CNID</name>
<dbReference type="InterPro" id="IPR036397">
    <property type="entry name" value="RNaseH_sf"/>
</dbReference>
<evidence type="ECO:0000313" key="3">
    <source>
        <dbReference type="Proteomes" id="UP001163046"/>
    </source>
</evidence>
<dbReference type="AlphaFoldDB" id="A0A9X0CL39"/>
<dbReference type="GO" id="GO:0003676">
    <property type="term" value="F:nucleic acid binding"/>
    <property type="evidence" value="ECO:0007669"/>
    <property type="project" value="InterPro"/>
</dbReference>
<reference evidence="2" key="1">
    <citation type="submission" date="2023-01" db="EMBL/GenBank/DDBJ databases">
        <title>Genome assembly of the deep-sea coral Lophelia pertusa.</title>
        <authorList>
            <person name="Herrera S."/>
            <person name="Cordes E."/>
        </authorList>
    </citation>
    <scope>NUCLEOTIDE SEQUENCE</scope>
    <source>
        <strain evidence="2">USNM1676648</strain>
        <tissue evidence="2">Polyp</tissue>
    </source>
</reference>
<evidence type="ECO:0008006" key="4">
    <source>
        <dbReference type="Google" id="ProtNLM"/>
    </source>
</evidence>
<sequence length="263" mass="29449">MLDQPSPLYFLYDCEATGGLVYEDHIVEIAAVLQPLPFNLQTKLPTNFQSLVNTSKRIAAPVLRKCGINQTDLLNQPKLSEVLPNTSAHNGFVYDFPLLFAEVDRRYPLLTNKLFSHICFGDTLANLQTLTKQGKVPLQKKQKLGMPALHELYFPNKEFQATDVWGEVAKAAKLERQRFQTTNPPLRKGKKAHGGPRTNSGRKKAVYNKVSLKGKPLTLETLEEESLKACCGMTRSDAIRYRIFHPQNIEGASLGRGPTHTGF</sequence>
<organism evidence="2 3">
    <name type="scientific">Desmophyllum pertusum</name>
    <dbReference type="NCBI Taxonomy" id="174260"/>
    <lineage>
        <taxon>Eukaryota</taxon>
        <taxon>Metazoa</taxon>
        <taxon>Cnidaria</taxon>
        <taxon>Anthozoa</taxon>
        <taxon>Hexacorallia</taxon>
        <taxon>Scleractinia</taxon>
        <taxon>Caryophylliina</taxon>
        <taxon>Caryophylliidae</taxon>
        <taxon>Desmophyllum</taxon>
    </lineage>
</organism>
<evidence type="ECO:0000256" key="1">
    <source>
        <dbReference type="SAM" id="MobiDB-lite"/>
    </source>
</evidence>
<feature type="region of interest" description="Disordered" evidence="1">
    <location>
        <begin position="180"/>
        <end position="202"/>
    </location>
</feature>
<dbReference type="Proteomes" id="UP001163046">
    <property type="component" value="Unassembled WGS sequence"/>
</dbReference>
<keyword evidence="3" id="KW-1185">Reference proteome</keyword>
<dbReference type="SUPFAM" id="SSF53098">
    <property type="entry name" value="Ribonuclease H-like"/>
    <property type="match status" value="1"/>
</dbReference>
<dbReference type="InterPro" id="IPR012337">
    <property type="entry name" value="RNaseH-like_sf"/>
</dbReference>